<keyword evidence="1" id="KW-0812">Transmembrane</keyword>
<gene>
    <name evidence="2" type="ORF">HOLleu_33379</name>
</gene>
<feature type="transmembrane region" description="Helical" evidence="1">
    <location>
        <begin position="161"/>
        <end position="182"/>
    </location>
</feature>
<dbReference type="EMBL" id="JAIZAY010000017">
    <property type="protein sequence ID" value="KAJ8025738.1"/>
    <property type="molecule type" value="Genomic_DNA"/>
</dbReference>
<name>A0A9Q0YNH9_HOLLE</name>
<proteinExistence type="predicted"/>
<keyword evidence="3" id="KW-1185">Reference proteome</keyword>
<feature type="transmembrane region" description="Helical" evidence="1">
    <location>
        <begin position="194"/>
        <end position="215"/>
    </location>
</feature>
<organism evidence="2 3">
    <name type="scientific">Holothuria leucospilota</name>
    <name type="common">Black long sea cucumber</name>
    <name type="synonym">Mertensiothuria leucospilota</name>
    <dbReference type="NCBI Taxonomy" id="206669"/>
    <lineage>
        <taxon>Eukaryota</taxon>
        <taxon>Metazoa</taxon>
        <taxon>Echinodermata</taxon>
        <taxon>Eleutherozoa</taxon>
        <taxon>Echinozoa</taxon>
        <taxon>Holothuroidea</taxon>
        <taxon>Aspidochirotacea</taxon>
        <taxon>Aspidochirotida</taxon>
        <taxon>Holothuriidae</taxon>
        <taxon>Holothuria</taxon>
    </lineage>
</organism>
<reference evidence="2" key="1">
    <citation type="submission" date="2021-10" db="EMBL/GenBank/DDBJ databases">
        <title>Tropical sea cucumber genome reveals ecological adaptation and Cuvierian tubules defense mechanism.</title>
        <authorList>
            <person name="Chen T."/>
        </authorList>
    </citation>
    <scope>NUCLEOTIDE SEQUENCE</scope>
    <source>
        <strain evidence="2">Nanhai2018</strain>
        <tissue evidence="2">Muscle</tissue>
    </source>
</reference>
<keyword evidence="1" id="KW-1133">Transmembrane helix</keyword>
<evidence type="ECO:0000313" key="2">
    <source>
        <dbReference type="EMBL" id="KAJ8025738.1"/>
    </source>
</evidence>
<accession>A0A9Q0YNH9</accession>
<keyword evidence="1" id="KW-0472">Membrane</keyword>
<sequence length="418" mass="48113">MEPQTTLLTTGSREKRKLPMLLMLVMWSLGIIEWSQPSDDEGSFHRPFIGNSKWRRRLVFTFTMLSFLVRGLITVLGATCYVICYFGKANHILGFISTLLCYWPPIIYAPVLCLIAIFRNMSRTHHDDDRSITCMKVLSESGFTRQISHFRASRITPLPKVGVFIIFHGLAFILSFLIFLHYEKKPCRTWLSLIWVAAEIISIFFFATFSYFVYLQRVILEEEGKQMIIFISKSKGELDICITKIQQFFCNYIQLRRLLLPWLCMILFSLTFGLTAFMMWTYKKSNPSNNTHMVTTPVTTTAANPTFVDDFGIIDKLCPYSCDNSDQLGQGAIFWGKVVMSFVLTFVVIQGLDLKYVWDNFTLKLDLMFSAKELKFWECLTNYVKELHPNVAFDTLFGFVIPVLAIAIGVLGEGNNIL</sequence>
<evidence type="ECO:0000313" key="3">
    <source>
        <dbReference type="Proteomes" id="UP001152320"/>
    </source>
</evidence>
<feature type="transmembrane region" description="Helical" evidence="1">
    <location>
        <begin position="58"/>
        <end position="86"/>
    </location>
</feature>
<feature type="transmembrane region" description="Helical" evidence="1">
    <location>
        <begin position="333"/>
        <end position="354"/>
    </location>
</feature>
<dbReference type="Proteomes" id="UP001152320">
    <property type="component" value="Chromosome 17"/>
</dbReference>
<comment type="caution">
    <text evidence="2">The sequence shown here is derived from an EMBL/GenBank/DDBJ whole genome shotgun (WGS) entry which is preliminary data.</text>
</comment>
<feature type="transmembrane region" description="Helical" evidence="1">
    <location>
        <begin position="92"/>
        <end position="118"/>
    </location>
</feature>
<protein>
    <submittedName>
        <fullName evidence="2">Uncharacterized protein</fullName>
    </submittedName>
</protein>
<dbReference type="AlphaFoldDB" id="A0A9Q0YNH9"/>
<feature type="transmembrane region" description="Helical" evidence="1">
    <location>
        <begin position="258"/>
        <end position="280"/>
    </location>
</feature>
<evidence type="ECO:0000256" key="1">
    <source>
        <dbReference type="SAM" id="Phobius"/>
    </source>
</evidence>
<feature type="transmembrane region" description="Helical" evidence="1">
    <location>
        <begin position="391"/>
        <end position="412"/>
    </location>
</feature>